<sequence length="54" mass="6085">MALLCFVLQPGVKSVSQVVLWTRGAVDVIGLKDWLKRSKTWRLRLSKQVDSTGN</sequence>
<accession>A0AAV1RJI5</accession>
<reference evidence="1 2" key="1">
    <citation type="submission" date="2024-01" db="EMBL/GenBank/DDBJ databases">
        <authorList>
            <person name="Waweru B."/>
        </authorList>
    </citation>
    <scope>NUCLEOTIDE SEQUENCE [LARGE SCALE GENOMIC DNA]</scope>
</reference>
<dbReference type="EMBL" id="CAWUPB010000994">
    <property type="protein sequence ID" value="CAK7335533.1"/>
    <property type="molecule type" value="Genomic_DNA"/>
</dbReference>
<dbReference type="Proteomes" id="UP001314170">
    <property type="component" value="Unassembled WGS sequence"/>
</dbReference>
<organism evidence="1 2">
    <name type="scientific">Dovyalis caffra</name>
    <dbReference type="NCBI Taxonomy" id="77055"/>
    <lineage>
        <taxon>Eukaryota</taxon>
        <taxon>Viridiplantae</taxon>
        <taxon>Streptophyta</taxon>
        <taxon>Embryophyta</taxon>
        <taxon>Tracheophyta</taxon>
        <taxon>Spermatophyta</taxon>
        <taxon>Magnoliopsida</taxon>
        <taxon>eudicotyledons</taxon>
        <taxon>Gunneridae</taxon>
        <taxon>Pentapetalae</taxon>
        <taxon>rosids</taxon>
        <taxon>fabids</taxon>
        <taxon>Malpighiales</taxon>
        <taxon>Salicaceae</taxon>
        <taxon>Flacourtieae</taxon>
        <taxon>Dovyalis</taxon>
    </lineage>
</organism>
<dbReference type="AlphaFoldDB" id="A0AAV1RJI5"/>
<evidence type="ECO:0000313" key="2">
    <source>
        <dbReference type="Proteomes" id="UP001314170"/>
    </source>
</evidence>
<evidence type="ECO:0000313" key="1">
    <source>
        <dbReference type="EMBL" id="CAK7335533.1"/>
    </source>
</evidence>
<proteinExistence type="predicted"/>
<name>A0AAV1RJI5_9ROSI</name>
<protein>
    <submittedName>
        <fullName evidence="1">Uncharacterized protein</fullName>
    </submittedName>
</protein>
<comment type="caution">
    <text evidence="1">The sequence shown here is derived from an EMBL/GenBank/DDBJ whole genome shotgun (WGS) entry which is preliminary data.</text>
</comment>
<keyword evidence="2" id="KW-1185">Reference proteome</keyword>
<gene>
    <name evidence="1" type="ORF">DCAF_LOCUS10527</name>
</gene>